<dbReference type="Gene3D" id="1.25.40.10">
    <property type="entry name" value="Tetratricopeptide repeat domain"/>
    <property type="match status" value="1"/>
</dbReference>
<feature type="region of interest" description="Disordered" evidence="2">
    <location>
        <begin position="24"/>
        <end position="49"/>
    </location>
</feature>
<dbReference type="PROSITE" id="PS50005">
    <property type="entry name" value="TPR"/>
    <property type="match status" value="1"/>
</dbReference>
<feature type="repeat" description="TPR" evidence="1">
    <location>
        <begin position="113"/>
        <end position="146"/>
    </location>
</feature>
<accession>A0ABT5BCQ1</accession>
<dbReference type="SMART" id="SM00028">
    <property type="entry name" value="TPR"/>
    <property type="match status" value="1"/>
</dbReference>
<keyword evidence="1" id="KW-0802">TPR repeat</keyword>
<feature type="chain" id="PRO_5046036309" evidence="3">
    <location>
        <begin position="27"/>
        <end position="207"/>
    </location>
</feature>
<dbReference type="EMBL" id="JAQNDN010000015">
    <property type="protein sequence ID" value="MDC0671493.1"/>
    <property type="molecule type" value="Genomic_DNA"/>
</dbReference>
<dbReference type="RefSeq" id="WP_272001783.1">
    <property type="nucleotide sequence ID" value="NZ_JAQNDN010000015.1"/>
</dbReference>
<proteinExistence type="predicted"/>
<dbReference type="InterPro" id="IPR011990">
    <property type="entry name" value="TPR-like_helical_dom_sf"/>
</dbReference>
<protein>
    <submittedName>
        <fullName evidence="4">Tetratricopeptide repeat protein</fullName>
    </submittedName>
</protein>
<evidence type="ECO:0000313" key="5">
    <source>
        <dbReference type="Proteomes" id="UP001217838"/>
    </source>
</evidence>
<organism evidence="4 5">
    <name type="scientific">Nannocystis radixulma</name>
    <dbReference type="NCBI Taxonomy" id="2995305"/>
    <lineage>
        <taxon>Bacteria</taxon>
        <taxon>Pseudomonadati</taxon>
        <taxon>Myxococcota</taxon>
        <taxon>Polyangia</taxon>
        <taxon>Nannocystales</taxon>
        <taxon>Nannocystaceae</taxon>
        <taxon>Nannocystis</taxon>
    </lineage>
</organism>
<dbReference type="InterPro" id="IPR019734">
    <property type="entry name" value="TPR_rpt"/>
</dbReference>
<dbReference type="SUPFAM" id="SSF48452">
    <property type="entry name" value="TPR-like"/>
    <property type="match status" value="1"/>
</dbReference>
<gene>
    <name evidence="4" type="ORF">POL58_27335</name>
</gene>
<keyword evidence="3" id="KW-0732">Signal</keyword>
<dbReference type="Pfam" id="PF14559">
    <property type="entry name" value="TPR_19"/>
    <property type="match status" value="1"/>
</dbReference>
<reference evidence="4 5" key="1">
    <citation type="submission" date="2022-11" db="EMBL/GenBank/DDBJ databases">
        <title>Minimal conservation of predation-associated metabolite biosynthetic gene clusters underscores biosynthetic potential of Myxococcota including descriptions for ten novel species: Archangium lansinium sp. nov., Myxococcus landrumus sp. nov., Nannocystis bai.</title>
        <authorList>
            <person name="Ahearne A."/>
            <person name="Stevens C."/>
            <person name="Dowd S."/>
        </authorList>
    </citation>
    <scope>NUCLEOTIDE SEQUENCE [LARGE SCALE GENOMIC DNA]</scope>
    <source>
        <strain evidence="4 5">NCELM</strain>
    </source>
</reference>
<evidence type="ECO:0000256" key="1">
    <source>
        <dbReference type="PROSITE-ProRule" id="PRU00339"/>
    </source>
</evidence>
<name>A0ABT5BCQ1_9BACT</name>
<evidence type="ECO:0000256" key="2">
    <source>
        <dbReference type="SAM" id="MobiDB-lite"/>
    </source>
</evidence>
<evidence type="ECO:0000256" key="3">
    <source>
        <dbReference type="SAM" id="SignalP"/>
    </source>
</evidence>
<evidence type="ECO:0000313" key="4">
    <source>
        <dbReference type="EMBL" id="MDC0671493.1"/>
    </source>
</evidence>
<feature type="compositionally biased region" description="Low complexity" evidence="2">
    <location>
        <begin position="32"/>
        <end position="45"/>
    </location>
</feature>
<feature type="signal peptide" evidence="3">
    <location>
        <begin position="1"/>
        <end position="26"/>
    </location>
</feature>
<comment type="caution">
    <text evidence="4">The sequence shown here is derived from an EMBL/GenBank/DDBJ whole genome shotgun (WGS) entry which is preliminary data.</text>
</comment>
<dbReference type="Proteomes" id="UP001217838">
    <property type="component" value="Unassembled WGS sequence"/>
</dbReference>
<sequence length="207" mass="21585">MKPCLRRVVLPLLLALPVACDGSAPAAPPARPASEAPAAEPAASPEAERQYKEALELEAAGRHEEARIAVEQAIAGGAGRDAKLLAAKLAILREDLDEATRLLEPLAADGGDALVLYNLGLVAQKRGKYNNARSRYLAALKADPNYNPARFNLAVLTWEAGVKDEAQHHARKFIEAAPDDPNVAKLQGMLGGVAPAPAGGAAPAGQQ</sequence>
<keyword evidence="5" id="KW-1185">Reference proteome</keyword>